<dbReference type="Gene3D" id="3.40.1620.10">
    <property type="entry name" value="YefM-like domain"/>
    <property type="match status" value="1"/>
</dbReference>
<evidence type="ECO:0000313" key="3">
    <source>
        <dbReference type="EMBL" id="AMR81985.1"/>
    </source>
</evidence>
<sequence length="81" mass="8841">MQTINIHEAKTHLSRLVDQAANGEPFVIAKAGKPLVKVVALHVPEKAQVKRLGFMAGQGQVPDDFDRMGQREIEAMFGGES</sequence>
<evidence type="ECO:0000256" key="1">
    <source>
        <dbReference type="ARBA" id="ARBA00009981"/>
    </source>
</evidence>
<dbReference type="RefSeq" id="WP_012356952.1">
    <property type="nucleotide sequence ID" value="NZ_CP014845.1"/>
</dbReference>
<reference evidence="3 4" key="1">
    <citation type="submission" date="2016-03" db="EMBL/GenBank/DDBJ databases">
        <title>Complete genome sequence of a novel chlorpyrifos degrading bacterium, Cupriavidus nantongensis sp. X1.</title>
        <authorList>
            <person name="Fang L."/>
        </authorList>
    </citation>
    <scope>NUCLEOTIDE SEQUENCE [LARGE SCALE GENOMIC DNA]</scope>
    <source>
        <strain evidence="3 4">X1</strain>
    </source>
</reference>
<dbReference type="InterPro" id="IPR036165">
    <property type="entry name" value="YefM-like_sf"/>
</dbReference>
<dbReference type="SUPFAM" id="SSF143120">
    <property type="entry name" value="YefM-like"/>
    <property type="match status" value="1"/>
</dbReference>
<dbReference type="GeneID" id="29764982"/>
<protein>
    <recommendedName>
        <fullName evidence="2">Antitoxin</fullName>
    </recommendedName>
</protein>
<dbReference type="PANTHER" id="PTHR35377">
    <property type="entry name" value="ANTITOXIN VAPB49-RELATED-RELATED"/>
    <property type="match status" value="1"/>
</dbReference>
<dbReference type="InterPro" id="IPR051416">
    <property type="entry name" value="phD-YefM_TA_antitoxins"/>
</dbReference>
<evidence type="ECO:0000313" key="4">
    <source>
        <dbReference type="Proteomes" id="UP000075238"/>
    </source>
</evidence>
<dbReference type="Proteomes" id="UP000075238">
    <property type="component" value="Chromosome 2"/>
</dbReference>
<dbReference type="KEGG" id="cnan:A2G96_30100"/>
<gene>
    <name evidence="3" type="ORF">A2G96_30100</name>
</gene>
<evidence type="ECO:0000256" key="2">
    <source>
        <dbReference type="RuleBase" id="RU362080"/>
    </source>
</evidence>
<dbReference type="Pfam" id="PF02604">
    <property type="entry name" value="PhdYeFM_antitox"/>
    <property type="match status" value="1"/>
</dbReference>
<keyword evidence="4" id="KW-1185">Reference proteome</keyword>
<comment type="function">
    <text evidence="2">Antitoxin component of a type II toxin-antitoxin (TA) system.</text>
</comment>
<proteinExistence type="inferred from homology"/>
<dbReference type="AlphaFoldDB" id="A0A142JV73"/>
<dbReference type="InterPro" id="IPR006442">
    <property type="entry name" value="Antitoxin_Phd/YefM"/>
</dbReference>
<dbReference type="NCBIfam" id="TIGR01552">
    <property type="entry name" value="phd_fam"/>
    <property type="match status" value="1"/>
</dbReference>
<dbReference type="EMBL" id="CP014845">
    <property type="protein sequence ID" value="AMR81985.1"/>
    <property type="molecule type" value="Genomic_DNA"/>
</dbReference>
<comment type="similarity">
    <text evidence="1 2">Belongs to the phD/YefM antitoxin family.</text>
</comment>
<dbReference type="STRING" id="1796606.A2G96_30100"/>
<organism evidence="3 4">
    <name type="scientific">Cupriavidus nantongensis</name>
    <dbReference type="NCBI Taxonomy" id="1796606"/>
    <lineage>
        <taxon>Bacteria</taxon>
        <taxon>Pseudomonadati</taxon>
        <taxon>Pseudomonadota</taxon>
        <taxon>Betaproteobacteria</taxon>
        <taxon>Burkholderiales</taxon>
        <taxon>Burkholderiaceae</taxon>
        <taxon>Cupriavidus</taxon>
    </lineage>
</organism>
<dbReference type="OrthoDB" id="9800503at2"/>
<name>A0A142JV73_9BURK</name>
<accession>A0A142JV73</accession>